<proteinExistence type="predicted"/>
<feature type="transmembrane region" description="Helical" evidence="5">
    <location>
        <begin position="115"/>
        <end position="134"/>
    </location>
</feature>
<dbReference type="PANTHER" id="PTHR30249">
    <property type="entry name" value="PUTATIVE SEROTONIN TRANSPORTER"/>
    <property type="match status" value="1"/>
</dbReference>
<keyword evidence="4 5" id="KW-0472">Membrane</keyword>
<feature type="transmembrane region" description="Helical" evidence="5">
    <location>
        <begin position="272"/>
        <end position="291"/>
    </location>
</feature>
<evidence type="ECO:0000256" key="1">
    <source>
        <dbReference type="ARBA" id="ARBA00004141"/>
    </source>
</evidence>
<keyword evidence="3 5" id="KW-1133">Transmembrane helix</keyword>
<sequence>MTAVDVGRQIHQKPAMNIKLFLLAVLPASIGASTSFYRPSQTAQILSNNELLNNKVVTPSLAADACDEHIAISLRGGEGSTNADVPKANELTGAAFFTVLQVLLNKVFVSKGVKFPAMLGCTITVFTVLVLAEVVSPGLGQNGFELLTPGANVLTKWLPVMFVPGLAMLPLAPSIGTPLDALKVLSMIVLGFGFTMATTGYLVLAMRSAQGLVEEKVVEPAPPVARGRNAPVAAAPAAPTKPFTEETFKFLIKGTVVAGAISVAASRQGNEYATPLRTIAMFLGTVLTYVFGARLPSGFTKVVHPLVTSTAGTLLLTKLDSLLTGSSFEDVLRTYKAGSLSPSKTGAGDLLLFLLGPAVGCLAVPMYSRKKIMADNLLVVLAACLCSSIGGLFGTAWYVRLLNIGSKTMIRLSLLSRNVTTGLAIVITQILEGNIAIAASVVVLTGIFGATVGRGMLDVLGIEDPVSRGLGMGAAGQGLGVAAIMPEKEAFPFAAINMVLTAICATALVSIPSVKQMLVNIVSGGLE</sequence>
<accession>A0A7S2KPS6</accession>
<evidence type="ECO:0008006" key="7">
    <source>
        <dbReference type="Google" id="ProtNLM"/>
    </source>
</evidence>
<dbReference type="Pfam" id="PF04172">
    <property type="entry name" value="LrgB"/>
    <property type="match status" value="1"/>
</dbReference>
<reference evidence="6" key="1">
    <citation type="submission" date="2021-01" db="EMBL/GenBank/DDBJ databases">
        <authorList>
            <person name="Corre E."/>
            <person name="Pelletier E."/>
            <person name="Niang G."/>
            <person name="Scheremetjew M."/>
            <person name="Finn R."/>
            <person name="Kale V."/>
            <person name="Holt S."/>
            <person name="Cochrane G."/>
            <person name="Meng A."/>
            <person name="Brown T."/>
            <person name="Cohen L."/>
        </authorList>
    </citation>
    <scope>NUCLEOTIDE SEQUENCE</scope>
    <source>
        <strain evidence="6">SM1012Den-03</strain>
    </source>
</reference>
<organism evidence="6">
    <name type="scientific">Skeletonema marinoi</name>
    <dbReference type="NCBI Taxonomy" id="267567"/>
    <lineage>
        <taxon>Eukaryota</taxon>
        <taxon>Sar</taxon>
        <taxon>Stramenopiles</taxon>
        <taxon>Ochrophyta</taxon>
        <taxon>Bacillariophyta</taxon>
        <taxon>Coscinodiscophyceae</taxon>
        <taxon>Thalassiosirophycidae</taxon>
        <taxon>Thalassiosirales</taxon>
        <taxon>Skeletonemataceae</taxon>
        <taxon>Skeletonema</taxon>
        <taxon>Skeletonema marinoi-dohrnii complex</taxon>
    </lineage>
</organism>
<name>A0A7S2KPS6_9STRA</name>
<dbReference type="InterPro" id="IPR007300">
    <property type="entry name" value="CidB/LrgB"/>
</dbReference>
<evidence type="ECO:0000313" key="6">
    <source>
        <dbReference type="EMBL" id="CAD9582763.1"/>
    </source>
</evidence>
<comment type="subcellular location">
    <subcellularLocation>
        <location evidence="1">Membrane</location>
        <topology evidence="1">Multi-pass membrane protein</topology>
    </subcellularLocation>
</comment>
<dbReference type="GO" id="GO:0016020">
    <property type="term" value="C:membrane"/>
    <property type="evidence" value="ECO:0007669"/>
    <property type="project" value="UniProtKB-SubCell"/>
</dbReference>
<feature type="transmembrane region" description="Helical" evidence="5">
    <location>
        <begin position="350"/>
        <end position="367"/>
    </location>
</feature>
<dbReference type="PANTHER" id="PTHR30249:SF0">
    <property type="entry name" value="PLASTIDAL GLYCOLATE_GLYCERATE TRANSLOCATOR 1, CHLOROPLASTIC"/>
    <property type="match status" value="1"/>
</dbReference>
<evidence type="ECO:0000256" key="5">
    <source>
        <dbReference type="SAM" id="Phobius"/>
    </source>
</evidence>
<protein>
    <recommendedName>
        <fullName evidence="7">Plastidal glycolate/glycerate translocator 1, chloroplastic</fullName>
    </recommendedName>
</protein>
<keyword evidence="2 5" id="KW-0812">Transmembrane</keyword>
<feature type="transmembrane region" description="Helical" evidence="5">
    <location>
        <begin position="20"/>
        <end position="37"/>
    </location>
</feature>
<feature type="transmembrane region" description="Helical" evidence="5">
    <location>
        <begin position="437"/>
        <end position="457"/>
    </location>
</feature>
<evidence type="ECO:0000256" key="4">
    <source>
        <dbReference type="ARBA" id="ARBA00023136"/>
    </source>
</evidence>
<feature type="transmembrane region" description="Helical" evidence="5">
    <location>
        <begin position="491"/>
        <end position="511"/>
    </location>
</feature>
<feature type="transmembrane region" description="Helical" evidence="5">
    <location>
        <begin position="414"/>
        <end position="431"/>
    </location>
</feature>
<feature type="transmembrane region" description="Helical" evidence="5">
    <location>
        <begin position="379"/>
        <end position="402"/>
    </location>
</feature>
<gene>
    <name evidence="6" type="ORF">SMAR0320_LOCUS4011</name>
</gene>
<dbReference type="EMBL" id="HBGZ01005766">
    <property type="protein sequence ID" value="CAD9582763.1"/>
    <property type="molecule type" value="Transcribed_RNA"/>
</dbReference>
<evidence type="ECO:0000256" key="3">
    <source>
        <dbReference type="ARBA" id="ARBA00022989"/>
    </source>
</evidence>
<feature type="transmembrane region" description="Helical" evidence="5">
    <location>
        <begin position="154"/>
        <end position="172"/>
    </location>
</feature>
<evidence type="ECO:0000256" key="2">
    <source>
        <dbReference type="ARBA" id="ARBA00022692"/>
    </source>
</evidence>
<dbReference type="AlphaFoldDB" id="A0A7S2KPS6"/>
<feature type="transmembrane region" description="Helical" evidence="5">
    <location>
        <begin position="184"/>
        <end position="204"/>
    </location>
</feature>